<accession>A0ABS0II10</accession>
<evidence type="ECO:0000256" key="1">
    <source>
        <dbReference type="SAM" id="Coils"/>
    </source>
</evidence>
<keyword evidence="1" id="KW-0175">Coiled coil</keyword>
<sequence>MNLSIDIIITVLTFTGSLIAVYAKMQSSNAVIQSEISQLKKEVEDDKQDKKDFISALSAMQKTMHNLDKTITSMKAILKYKMNADTDDTTP</sequence>
<gene>
    <name evidence="2" type="ORF">I2I05_08520</name>
</gene>
<evidence type="ECO:0000313" key="3">
    <source>
        <dbReference type="Proteomes" id="UP000597617"/>
    </source>
</evidence>
<reference evidence="2 3" key="1">
    <citation type="submission" date="2020-11" db="EMBL/GenBank/DDBJ databases">
        <authorList>
            <person name="Kim M.K."/>
        </authorList>
    </citation>
    <scope>NUCLEOTIDE SEQUENCE [LARGE SCALE GENOMIC DNA]</scope>
    <source>
        <strain evidence="2 3">BT683</strain>
    </source>
</reference>
<evidence type="ECO:0000313" key="2">
    <source>
        <dbReference type="EMBL" id="MBF9237440.1"/>
    </source>
</evidence>
<dbReference type="RefSeq" id="WP_196281812.1">
    <property type="nucleotide sequence ID" value="NZ_JADQDQ010000003.1"/>
</dbReference>
<organism evidence="2 3">
    <name type="scientific">Hymenobacter jeongseonensis</name>
    <dbReference type="NCBI Taxonomy" id="2791027"/>
    <lineage>
        <taxon>Bacteria</taxon>
        <taxon>Pseudomonadati</taxon>
        <taxon>Bacteroidota</taxon>
        <taxon>Cytophagia</taxon>
        <taxon>Cytophagales</taxon>
        <taxon>Hymenobacteraceae</taxon>
        <taxon>Hymenobacter</taxon>
    </lineage>
</organism>
<name>A0ABS0II10_9BACT</name>
<keyword evidence="3" id="KW-1185">Reference proteome</keyword>
<protein>
    <submittedName>
        <fullName evidence="2">Uncharacterized protein</fullName>
    </submittedName>
</protein>
<proteinExistence type="predicted"/>
<dbReference type="EMBL" id="JADQDQ010000003">
    <property type="protein sequence ID" value="MBF9237440.1"/>
    <property type="molecule type" value="Genomic_DNA"/>
</dbReference>
<dbReference type="Proteomes" id="UP000597617">
    <property type="component" value="Unassembled WGS sequence"/>
</dbReference>
<feature type="coiled-coil region" evidence="1">
    <location>
        <begin position="22"/>
        <end position="49"/>
    </location>
</feature>
<comment type="caution">
    <text evidence="2">The sequence shown here is derived from an EMBL/GenBank/DDBJ whole genome shotgun (WGS) entry which is preliminary data.</text>
</comment>